<proteinExistence type="predicted"/>
<name>A0ACA8R4L9_METAZ</name>
<gene>
    <name evidence="1" type="ORF">MarbSA_10490</name>
</gene>
<organism evidence="1 2">
    <name type="scientific">Methanobrevibacter arboriphilus</name>
    <dbReference type="NCBI Taxonomy" id="39441"/>
    <lineage>
        <taxon>Archaea</taxon>
        <taxon>Methanobacteriati</taxon>
        <taxon>Methanobacteriota</taxon>
        <taxon>Methanomada group</taxon>
        <taxon>Methanobacteria</taxon>
        <taxon>Methanobacteriales</taxon>
        <taxon>Methanobacteriaceae</taxon>
        <taxon>Methanobrevibacter</taxon>
    </lineage>
</organism>
<protein>
    <submittedName>
        <fullName evidence="1">Uncharacterized protein</fullName>
    </submittedName>
</protein>
<dbReference type="Proteomes" id="UP000825015">
    <property type="component" value="Chromosome"/>
</dbReference>
<keyword evidence="2" id="KW-1185">Reference proteome</keyword>
<accession>A0ACA8R4L9</accession>
<evidence type="ECO:0000313" key="2">
    <source>
        <dbReference type="Proteomes" id="UP000825015"/>
    </source>
</evidence>
<sequence length="415" mass="47594">MLVIKEAPNNMKKLVEKFKENIESYKSSSYNETTVRQEFIDPLFIALGWDVNNEQDTAPQYRDVILEDSIKVGGKTKAPDYSFTLHGRRMFFVEAKKPSVNIAKDKNPAHQLRRYAWSAKLSLSVLTDFEELAIYESKTRPSNKDNVSTGRVALYKYTDYIEKWDEIYNILSKEAVLKGSFDKYAKSTGKKGTSEVDDEFLKEIENWRLILAKNIALRNKELSVEDLNYAVQQTIDRIIFLRMAEDRGVEPYQKLLKILEKPNIYAEFGKLCIKADAKYNSGLFHFKEEKNISQPADTFTLKLKIDNSVFKEIIKNLYYPLSPYEFSVLSPEILGNVYEQFLGKIIRLTPSHQAKIEEKPEVKKAGGVYYTPQYIVDYIVENTVGKICKGKTPKKVSKIRILDPACGSGSFLLGA</sequence>
<dbReference type="EMBL" id="AP019779">
    <property type="protein sequence ID" value="BBL62009.1"/>
    <property type="molecule type" value="Genomic_DNA"/>
</dbReference>
<reference evidence="1" key="1">
    <citation type="submission" date="2019-06" db="EMBL/GenBank/DDBJ databases">
        <title>Complete genome sequence of Methanobrevibacter arboriphilus strain SA.</title>
        <authorList>
            <person name="Asakawa S."/>
        </authorList>
    </citation>
    <scope>NUCLEOTIDE SEQUENCE</scope>
    <source>
        <strain evidence="1">SA</strain>
    </source>
</reference>
<evidence type="ECO:0000313" key="1">
    <source>
        <dbReference type="EMBL" id="BBL62009.1"/>
    </source>
</evidence>